<sequence length="140" mass="14527">MSDHDPRTGIRQIDAPGLVPGPGYSHAVSVDVPGRLVVLSGQIALDAAGNLVGPGDLEAQTRQVFANLEAALTAAGARWEHVVRLGYFLRDAGGVGVVRAVRAEFVPEGVSPAASLVEVSRLVRDDLLVEIEAMAVVPAA</sequence>
<gene>
    <name evidence="2" type="ORF">SAMN04489713_109151</name>
</gene>
<dbReference type="STRING" id="1993.SAMN04489713_109151"/>
<dbReference type="eggNOG" id="COG0251">
    <property type="taxonomic scope" value="Bacteria"/>
</dbReference>
<dbReference type="Proteomes" id="UP000183413">
    <property type="component" value="Unassembled WGS sequence"/>
</dbReference>
<dbReference type="GO" id="GO:0005829">
    <property type="term" value="C:cytosol"/>
    <property type="evidence" value="ECO:0007669"/>
    <property type="project" value="TreeGrafter"/>
</dbReference>
<dbReference type="RefSeq" id="WP_021599374.1">
    <property type="nucleotide sequence ID" value="NZ_CP083237.1"/>
</dbReference>
<keyword evidence="3" id="KW-1185">Reference proteome</keyword>
<dbReference type="Pfam" id="PF01042">
    <property type="entry name" value="Ribonuc_L-PSP"/>
    <property type="match status" value="1"/>
</dbReference>
<reference evidence="2 3" key="1">
    <citation type="submission" date="2016-10" db="EMBL/GenBank/DDBJ databases">
        <authorList>
            <person name="de Groot N.N."/>
        </authorList>
    </citation>
    <scope>NUCLEOTIDE SEQUENCE [LARGE SCALE GENOMIC DNA]</scope>
    <source>
        <strain evidence="2 3">DSM 43067</strain>
    </source>
</reference>
<dbReference type="SUPFAM" id="SSF55298">
    <property type="entry name" value="YjgF-like"/>
    <property type="match status" value="1"/>
</dbReference>
<evidence type="ECO:0000256" key="1">
    <source>
        <dbReference type="ARBA" id="ARBA00010552"/>
    </source>
</evidence>
<dbReference type="PANTHER" id="PTHR11803:SF58">
    <property type="entry name" value="PROTEIN HMF1-RELATED"/>
    <property type="match status" value="1"/>
</dbReference>
<dbReference type="InterPro" id="IPR035959">
    <property type="entry name" value="RutC-like_sf"/>
</dbReference>
<protein>
    <submittedName>
        <fullName evidence="2">Enamine deaminase RidA, house cleaning of reactive enamine intermediates, YjgF/YER057c/UK114 family</fullName>
    </submittedName>
</protein>
<name>A0A1I5JRW2_9ACTN</name>
<dbReference type="OrthoDB" id="9815126at2"/>
<dbReference type="InParanoid" id="A0A1I5JRW2"/>
<dbReference type="GO" id="GO:0019239">
    <property type="term" value="F:deaminase activity"/>
    <property type="evidence" value="ECO:0007669"/>
    <property type="project" value="TreeGrafter"/>
</dbReference>
<dbReference type="InterPro" id="IPR006175">
    <property type="entry name" value="YjgF/YER057c/UK114"/>
</dbReference>
<evidence type="ECO:0000313" key="2">
    <source>
        <dbReference type="EMBL" id="SFO75584.1"/>
    </source>
</evidence>
<evidence type="ECO:0000313" key="3">
    <source>
        <dbReference type="Proteomes" id="UP000183413"/>
    </source>
</evidence>
<dbReference type="GeneID" id="99648535"/>
<accession>A0A1I5JRW2</accession>
<organism evidence="2 3">
    <name type="scientific">Actinomadura madurae</name>
    <dbReference type="NCBI Taxonomy" id="1993"/>
    <lineage>
        <taxon>Bacteria</taxon>
        <taxon>Bacillati</taxon>
        <taxon>Actinomycetota</taxon>
        <taxon>Actinomycetes</taxon>
        <taxon>Streptosporangiales</taxon>
        <taxon>Thermomonosporaceae</taxon>
        <taxon>Actinomadura</taxon>
    </lineage>
</organism>
<comment type="similarity">
    <text evidence="1">Belongs to the RutC family.</text>
</comment>
<proteinExistence type="inferred from homology"/>
<dbReference type="EMBL" id="FOVH01000009">
    <property type="protein sequence ID" value="SFO75584.1"/>
    <property type="molecule type" value="Genomic_DNA"/>
</dbReference>
<dbReference type="CDD" id="cd00448">
    <property type="entry name" value="YjgF_YER057c_UK114_family"/>
    <property type="match status" value="1"/>
</dbReference>
<dbReference type="PANTHER" id="PTHR11803">
    <property type="entry name" value="2-IMINOBUTANOATE/2-IMINOPROPANOATE DEAMINASE RIDA"/>
    <property type="match status" value="1"/>
</dbReference>
<dbReference type="Gene3D" id="3.30.1330.40">
    <property type="entry name" value="RutC-like"/>
    <property type="match status" value="1"/>
</dbReference>
<dbReference type="AlphaFoldDB" id="A0A1I5JRW2"/>
<dbReference type="FunCoup" id="A0A1I5JRW2">
    <property type="interactions" value="338"/>
</dbReference>